<dbReference type="Proteomes" id="UP000694415">
    <property type="component" value="Unplaced"/>
</dbReference>
<keyword evidence="2" id="KW-1185">Reference proteome</keyword>
<reference evidence="1" key="1">
    <citation type="submission" date="2025-08" db="UniProtKB">
        <authorList>
            <consortium name="Ensembl"/>
        </authorList>
    </citation>
    <scope>IDENTIFICATION</scope>
</reference>
<dbReference type="GeneTree" id="ENSGT01030000235508"/>
<dbReference type="AlphaFoldDB" id="A0A8C6GAH7"/>
<dbReference type="Ensembl" id="ENSMSIT00000003971.1">
    <property type="protein sequence ID" value="ENSMSIP00000003132.1"/>
    <property type="gene ID" value="ENSMSIG00000002920.1"/>
</dbReference>
<evidence type="ECO:0000313" key="2">
    <source>
        <dbReference type="Proteomes" id="UP000694415"/>
    </source>
</evidence>
<name>A0A8C6GAH7_MUSSI</name>
<protein>
    <submittedName>
        <fullName evidence="1">Uncharacterized protein</fullName>
    </submittedName>
</protein>
<organism evidence="1 2">
    <name type="scientific">Mus spicilegus</name>
    <name type="common">Mound-building mouse</name>
    <dbReference type="NCBI Taxonomy" id="10103"/>
    <lineage>
        <taxon>Eukaryota</taxon>
        <taxon>Metazoa</taxon>
        <taxon>Chordata</taxon>
        <taxon>Craniata</taxon>
        <taxon>Vertebrata</taxon>
        <taxon>Euteleostomi</taxon>
        <taxon>Mammalia</taxon>
        <taxon>Eutheria</taxon>
        <taxon>Euarchontoglires</taxon>
        <taxon>Glires</taxon>
        <taxon>Rodentia</taxon>
        <taxon>Myomorpha</taxon>
        <taxon>Muroidea</taxon>
        <taxon>Muridae</taxon>
        <taxon>Murinae</taxon>
        <taxon>Mus</taxon>
        <taxon>Mus</taxon>
    </lineage>
</organism>
<sequence length="94" mass="10739">MNITRKRSRPMLKREGRDIINAKRSVLIPRAARTSLRIRPIRAKRTILKSVGGKTLLFSKPETKVPREGEPVNSWTLLHCVKDEVKSDVTAHNL</sequence>
<evidence type="ECO:0000313" key="1">
    <source>
        <dbReference type="Ensembl" id="ENSMSIP00000003132.1"/>
    </source>
</evidence>
<accession>A0A8C6GAH7</accession>
<reference evidence="1" key="2">
    <citation type="submission" date="2025-09" db="UniProtKB">
        <authorList>
            <consortium name="Ensembl"/>
        </authorList>
    </citation>
    <scope>IDENTIFICATION</scope>
</reference>
<proteinExistence type="predicted"/>